<evidence type="ECO:0000313" key="1">
    <source>
        <dbReference type="EMBL" id="EYB67745.1"/>
    </source>
</evidence>
<dbReference type="Proteomes" id="UP000020492">
    <property type="component" value="Unassembled WGS sequence"/>
</dbReference>
<dbReference type="RefSeq" id="WP_161636063.1">
    <property type="nucleotide sequence ID" value="NZ_JHAC01000033.1"/>
</dbReference>
<dbReference type="InterPro" id="IPR051082">
    <property type="entry name" value="Pentapeptide-BTB/POZ_domain"/>
</dbReference>
<reference evidence="1 2" key="1">
    <citation type="submission" date="2014-03" db="EMBL/GenBank/DDBJ databases">
        <title>Draft genome sequence of Deinococcus phoenicis 1P10ME.</title>
        <authorList>
            <person name="Stepanov V.G."/>
            <person name="Vaishampayan P."/>
            <person name="Venkateswaran K."/>
            <person name="Fox G.E."/>
        </authorList>
    </citation>
    <scope>NUCLEOTIDE SEQUENCE [LARGE SCALE GENOMIC DNA]</scope>
    <source>
        <strain evidence="1 2">1P10ME</strain>
    </source>
</reference>
<dbReference type="PATRIC" id="fig|1476583.3.peg.2318"/>
<gene>
    <name evidence="1" type="ORF">DEIPH_ctg033orf0180</name>
</gene>
<dbReference type="PANTHER" id="PTHR14136:SF17">
    <property type="entry name" value="BTB_POZ DOMAIN-CONTAINING PROTEIN KCTD9"/>
    <property type="match status" value="1"/>
</dbReference>
<dbReference type="Gene3D" id="2.160.20.80">
    <property type="entry name" value="E3 ubiquitin-protein ligase SopA"/>
    <property type="match status" value="1"/>
</dbReference>
<dbReference type="InterPro" id="IPR001646">
    <property type="entry name" value="5peptide_repeat"/>
</dbReference>
<dbReference type="PANTHER" id="PTHR14136">
    <property type="entry name" value="BTB_POZ DOMAIN-CONTAINING PROTEIN KCTD9"/>
    <property type="match status" value="1"/>
</dbReference>
<protein>
    <recommendedName>
        <fullName evidence="3">Pentapeptide repeat-containing protein</fullName>
    </recommendedName>
</protein>
<proteinExistence type="predicted"/>
<dbReference type="Pfam" id="PF13599">
    <property type="entry name" value="Pentapeptide_4"/>
    <property type="match status" value="1"/>
</dbReference>
<sequence>MRSLAPERLEDESVYRSVVLEDVDLGGHELHAVTFEGAVFREVNLSGAVWSHVRFVDVRFEQCDLSGARWTDTSLLRVQFTDCRLLGVQLPEALLQQVRLTRVQAQLALGWKVDTKALWVEGSDLTEATFMEARLPGAVFRDCTLRQTDFRGARLPGADLRSSDLSGIRIGVPELQEVTVEEVQLPDLAHLLGVRVQALDAPGE</sequence>
<organism evidence="1 2">
    <name type="scientific">Deinococcus phoenicis</name>
    <dbReference type="NCBI Taxonomy" id="1476583"/>
    <lineage>
        <taxon>Bacteria</taxon>
        <taxon>Thermotogati</taxon>
        <taxon>Deinococcota</taxon>
        <taxon>Deinococci</taxon>
        <taxon>Deinococcales</taxon>
        <taxon>Deinococcaceae</taxon>
        <taxon>Deinococcus</taxon>
    </lineage>
</organism>
<dbReference type="SUPFAM" id="SSF141571">
    <property type="entry name" value="Pentapeptide repeat-like"/>
    <property type="match status" value="1"/>
</dbReference>
<comment type="caution">
    <text evidence="1">The sequence shown here is derived from an EMBL/GenBank/DDBJ whole genome shotgun (WGS) entry which is preliminary data.</text>
</comment>
<dbReference type="OrthoDB" id="67652at2"/>
<name>A0A016QNL2_9DEIO</name>
<accession>A0A016QNL2</accession>
<dbReference type="STRING" id="1476583.DEIPH_ctg033orf0180"/>
<evidence type="ECO:0000313" key="2">
    <source>
        <dbReference type="Proteomes" id="UP000020492"/>
    </source>
</evidence>
<dbReference type="eggNOG" id="COG1357">
    <property type="taxonomic scope" value="Bacteria"/>
</dbReference>
<keyword evidence="2" id="KW-1185">Reference proteome</keyword>
<dbReference type="Pfam" id="PF00805">
    <property type="entry name" value="Pentapeptide"/>
    <property type="match status" value="1"/>
</dbReference>
<dbReference type="AlphaFoldDB" id="A0A016QNL2"/>
<dbReference type="EMBL" id="JHAC01000033">
    <property type="protein sequence ID" value="EYB67745.1"/>
    <property type="molecule type" value="Genomic_DNA"/>
</dbReference>
<evidence type="ECO:0008006" key="3">
    <source>
        <dbReference type="Google" id="ProtNLM"/>
    </source>
</evidence>